<comment type="caution">
    <text evidence="3">The sequence shown here is derived from an EMBL/GenBank/DDBJ whole genome shotgun (WGS) entry which is preliminary data.</text>
</comment>
<reference evidence="3 4" key="1">
    <citation type="submission" date="2017-01" db="EMBL/GenBank/DDBJ databases">
        <authorList>
            <person name="Mah S.A."/>
            <person name="Swanson W.J."/>
            <person name="Moy G.W."/>
            <person name="Vacquier V.D."/>
        </authorList>
    </citation>
    <scope>NUCLEOTIDE SEQUENCE [LARGE SCALE GENOMIC DNA]</scope>
    <source>
        <strain evidence="3 4">GSMNP</strain>
    </source>
</reference>
<accession>A0A1R1YEX2</accession>
<dbReference type="OrthoDB" id="10622838at2759"/>
<dbReference type="AlphaFoldDB" id="A0A1R1YEX2"/>
<organism evidence="3 4">
    <name type="scientific">Smittium culicis</name>
    <dbReference type="NCBI Taxonomy" id="133412"/>
    <lineage>
        <taxon>Eukaryota</taxon>
        <taxon>Fungi</taxon>
        <taxon>Fungi incertae sedis</taxon>
        <taxon>Zoopagomycota</taxon>
        <taxon>Kickxellomycotina</taxon>
        <taxon>Harpellomycetes</taxon>
        <taxon>Harpellales</taxon>
        <taxon>Legeriomycetaceae</taxon>
        <taxon>Smittium</taxon>
    </lineage>
</organism>
<gene>
    <name evidence="3" type="ORF">AYI70_g884</name>
</gene>
<protein>
    <submittedName>
        <fullName evidence="3">Uncharacterized protein</fullName>
    </submittedName>
</protein>
<evidence type="ECO:0000256" key="2">
    <source>
        <dbReference type="SAM" id="SignalP"/>
    </source>
</evidence>
<evidence type="ECO:0000313" key="3">
    <source>
        <dbReference type="EMBL" id="OMJ25450.1"/>
    </source>
</evidence>
<feature type="chain" id="PRO_5013272130" evidence="2">
    <location>
        <begin position="23"/>
        <end position="114"/>
    </location>
</feature>
<dbReference type="Proteomes" id="UP000187283">
    <property type="component" value="Unassembled WGS sequence"/>
</dbReference>
<feature type="non-terminal residue" evidence="3">
    <location>
        <position position="114"/>
    </location>
</feature>
<feature type="region of interest" description="Disordered" evidence="1">
    <location>
        <begin position="26"/>
        <end position="114"/>
    </location>
</feature>
<evidence type="ECO:0000313" key="4">
    <source>
        <dbReference type="Proteomes" id="UP000187283"/>
    </source>
</evidence>
<evidence type="ECO:0000256" key="1">
    <source>
        <dbReference type="SAM" id="MobiDB-lite"/>
    </source>
</evidence>
<sequence length="114" mass="13125">MKFSKLYFVLVSLYCVSRYAVAVPVEGDESSLSAPEQVSPSGKQHQIPEVQEKKGVMNNENKVEIQNEKKNRVQNVNKDEPQNEKKDEPQNENKVEPQNENKDEPQNEKKDEPQ</sequence>
<proteinExistence type="predicted"/>
<keyword evidence="4" id="KW-1185">Reference proteome</keyword>
<name>A0A1R1YEX2_9FUNG</name>
<feature type="compositionally biased region" description="Basic and acidic residues" evidence="1">
    <location>
        <begin position="50"/>
        <end position="114"/>
    </location>
</feature>
<feature type="compositionally biased region" description="Polar residues" evidence="1">
    <location>
        <begin position="30"/>
        <end position="44"/>
    </location>
</feature>
<feature type="signal peptide" evidence="2">
    <location>
        <begin position="1"/>
        <end position="22"/>
    </location>
</feature>
<dbReference type="EMBL" id="LSSN01000167">
    <property type="protein sequence ID" value="OMJ25450.1"/>
    <property type="molecule type" value="Genomic_DNA"/>
</dbReference>
<keyword evidence="2" id="KW-0732">Signal</keyword>